<reference evidence="3" key="3">
    <citation type="journal article" date="2005" name="PLoS Biol.">
        <title>The genomes of Oryza sativa: a history of duplications.</title>
        <authorList>
            <person name="Yu J."/>
            <person name="Wang J."/>
            <person name="Lin W."/>
            <person name="Li S."/>
            <person name="Li H."/>
            <person name="Zhou J."/>
            <person name="Ni P."/>
            <person name="Dong W."/>
            <person name="Hu S."/>
            <person name="Zeng C."/>
            <person name="Zhang J."/>
            <person name="Zhang Y."/>
            <person name="Li R."/>
            <person name="Xu Z."/>
            <person name="Li S."/>
            <person name="Li X."/>
            <person name="Zheng H."/>
            <person name="Cong L."/>
            <person name="Lin L."/>
            <person name="Yin J."/>
            <person name="Geng J."/>
            <person name="Li G."/>
            <person name="Shi J."/>
            <person name="Liu J."/>
            <person name="Lv H."/>
            <person name="Li J."/>
            <person name="Wang J."/>
            <person name="Deng Y."/>
            <person name="Ran L."/>
            <person name="Shi X."/>
            <person name="Wang X."/>
            <person name="Wu Q."/>
            <person name="Li C."/>
            <person name="Ren X."/>
            <person name="Wang J."/>
            <person name="Wang X."/>
            <person name="Li D."/>
            <person name="Liu D."/>
            <person name="Zhang X."/>
            <person name="Ji Z."/>
            <person name="Zhao W."/>
            <person name="Sun Y."/>
            <person name="Zhang Z."/>
            <person name="Bao J."/>
            <person name="Han Y."/>
            <person name="Dong L."/>
            <person name="Ji J."/>
            <person name="Chen P."/>
            <person name="Wu S."/>
            <person name="Liu J."/>
            <person name="Xiao Y."/>
            <person name="Bu D."/>
            <person name="Tan J."/>
            <person name="Yang L."/>
            <person name="Ye C."/>
            <person name="Zhang J."/>
            <person name="Xu J."/>
            <person name="Zhou Y."/>
            <person name="Yu Y."/>
            <person name="Zhang B."/>
            <person name="Zhuang S."/>
            <person name="Wei H."/>
            <person name="Liu B."/>
            <person name="Lei M."/>
            <person name="Yu H."/>
            <person name="Li Y."/>
            <person name="Xu H."/>
            <person name="Wei S."/>
            <person name="He X."/>
            <person name="Fang L."/>
            <person name="Zhang Z."/>
            <person name="Zhang Y."/>
            <person name="Huang X."/>
            <person name="Su Z."/>
            <person name="Tong W."/>
            <person name="Li J."/>
            <person name="Tong Z."/>
            <person name="Li S."/>
            <person name="Ye J."/>
            <person name="Wang L."/>
            <person name="Fang L."/>
            <person name="Lei T."/>
            <person name="Chen C."/>
            <person name="Chen H."/>
            <person name="Xu Z."/>
            <person name="Li H."/>
            <person name="Huang H."/>
            <person name="Zhang F."/>
            <person name="Xu H."/>
            <person name="Li N."/>
            <person name="Zhao C."/>
            <person name="Li S."/>
            <person name="Dong L."/>
            <person name="Huang Y."/>
            <person name="Li L."/>
            <person name="Xi Y."/>
            <person name="Qi Q."/>
            <person name="Li W."/>
            <person name="Zhang B."/>
            <person name="Hu W."/>
            <person name="Zhang Y."/>
            <person name="Tian X."/>
            <person name="Jiao Y."/>
            <person name="Liang X."/>
            <person name="Jin J."/>
            <person name="Gao L."/>
            <person name="Zheng W."/>
            <person name="Hao B."/>
            <person name="Liu S."/>
            <person name="Wang W."/>
            <person name="Yuan L."/>
            <person name="Cao M."/>
            <person name="McDermott J."/>
            <person name="Samudrala R."/>
            <person name="Wang J."/>
            <person name="Wong G.K."/>
            <person name="Yang H."/>
        </authorList>
    </citation>
    <scope>NUCLEOTIDE SEQUENCE [LARGE SCALE GENOMIC DNA]</scope>
</reference>
<dbReference type="AlphaFoldDB" id="Q6YW93"/>
<evidence type="ECO:0000313" key="4">
    <source>
        <dbReference type="Proteomes" id="UP000000763"/>
    </source>
</evidence>
<reference evidence="3" key="5">
    <citation type="submission" date="2008-12" db="EMBL/GenBank/DDBJ databases">
        <title>Improved gene annotation of the rice (Oryza sativa) genomes.</title>
        <authorList>
            <person name="Wang J."/>
            <person name="Li R."/>
            <person name="Fan W."/>
            <person name="Huang Q."/>
            <person name="Zhang J."/>
            <person name="Zhou Y."/>
            <person name="Hu Y."/>
            <person name="Zi S."/>
            <person name="Li J."/>
            <person name="Ni P."/>
            <person name="Zheng H."/>
            <person name="Zhang Y."/>
            <person name="Zhao M."/>
            <person name="Hao Q."/>
            <person name="McDermott J."/>
            <person name="Samudrala R."/>
            <person name="Kristiansen K."/>
            <person name="Wong G.K.-S."/>
        </authorList>
    </citation>
    <scope>NUCLEOTIDE SEQUENCE</scope>
</reference>
<dbReference type="Pfam" id="PF04640">
    <property type="entry name" value="PLATZ"/>
    <property type="match status" value="1"/>
</dbReference>
<dbReference type="PANTHER" id="PTHR31065">
    <property type="entry name" value="PLATZ TRANSCRIPTION FACTOR FAMILY PROTEIN"/>
    <property type="match status" value="1"/>
</dbReference>
<dbReference type="EMBL" id="CM000146">
    <property type="protein sequence ID" value="EAZ43776.1"/>
    <property type="molecule type" value="Genomic_DNA"/>
</dbReference>
<dbReference type="EMBL" id="AP005789">
    <property type="protein sequence ID" value="BAD17593.1"/>
    <property type="molecule type" value="Genomic_DNA"/>
</dbReference>
<proteinExistence type="predicted"/>
<reference evidence="4" key="2">
    <citation type="journal article" date="2005" name="Nature">
        <title>The map-based sequence of the rice genome.</title>
        <authorList>
            <consortium name="International rice genome sequencing project (IRGSP)"/>
            <person name="Matsumoto T."/>
            <person name="Wu J."/>
            <person name="Kanamori H."/>
            <person name="Katayose Y."/>
            <person name="Fujisawa M."/>
            <person name="Namiki N."/>
            <person name="Mizuno H."/>
            <person name="Yamamoto K."/>
            <person name="Antonio B.A."/>
            <person name="Baba T."/>
            <person name="Sakata K."/>
            <person name="Nagamura Y."/>
            <person name="Aoki H."/>
            <person name="Arikawa K."/>
            <person name="Arita K."/>
            <person name="Bito T."/>
            <person name="Chiden Y."/>
            <person name="Fujitsuka N."/>
            <person name="Fukunaka R."/>
            <person name="Hamada M."/>
            <person name="Harada C."/>
            <person name="Hayashi A."/>
            <person name="Hijishita S."/>
            <person name="Honda M."/>
            <person name="Hosokawa S."/>
            <person name="Ichikawa Y."/>
            <person name="Idonuma A."/>
            <person name="Iijima M."/>
            <person name="Ikeda M."/>
            <person name="Ikeno M."/>
            <person name="Ito K."/>
            <person name="Ito S."/>
            <person name="Ito T."/>
            <person name="Ito Y."/>
            <person name="Ito Y."/>
            <person name="Iwabuchi A."/>
            <person name="Kamiya K."/>
            <person name="Karasawa W."/>
            <person name="Kurita K."/>
            <person name="Katagiri S."/>
            <person name="Kikuta A."/>
            <person name="Kobayashi H."/>
            <person name="Kobayashi N."/>
            <person name="Machita K."/>
            <person name="Maehara T."/>
            <person name="Masukawa M."/>
            <person name="Mizubayashi T."/>
            <person name="Mukai Y."/>
            <person name="Nagasaki H."/>
            <person name="Nagata Y."/>
            <person name="Naito S."/>
            <person name="Nakashima M."/>
            <person name="Nakama Y."/>
            <person name="Nakamichi Y."/>
            <person name="Nakamura M."/>
            <person name="Meguro A."/>
            <person name="Negishi M."/>
            <person name="Ohta I."/>
            <person name="Ohta T."/>
            <person name="Okamoto M."/>
            <person name="Ono N."/>
            <person name="Saji S."/>
            <person name="Sakaguchi M."/>
            <person name="Sakai K."/>
            <person name="Shibata M."/>
            <person name="Shimokawa T."/>
            <person name="Song J."/>
            <person name="Takazaki Y."/>
            <person name="Terasawa K."/>
            <person name="Tsugane M."/>
            <person name="Tsuji K."/>
            <person name="Ueda S."/>
            <person name="Waki K."/>
            <person name="Yamagata H."/>
            <person name="Yamamoto M."/>
            <person name="Yamamoto S."/>
            <person name="Yamane H."/>
            <person name="Yoshiki S."/>
            <person name="Yoshihara R."/>
            <person name="Yukawa K."/>
            <person name="Zhong H."/>
            <person name="Yano M."/>
            <person name="Yuan Q."/>
            <person name="Ouyang S."/>
            <person name="Liu J."/>
            <person name="Jones K.M."/>
            <person name="Gansberger K."/>
            <person name="Moffat K."/>
            <person name="Hill J."/>
            <person name="Bera J."/>
            <person name="Fadrosh D."/>
            <person name="Jin S."/>
            <person name="Johri S."/>
            <person name="Kim M."/>
            <person name="Overton L."/>
            <person name="Reardon M."/>
            <person name="Tsitrin T."/>
            <person name="Vuong H."/>
            <person name="Weaver B."/>
            <person name="Ciecko A."/>
            <person name="Tallon L."/>
            <person name="Jackson J."/>
            <person name="Pai G."/>
            <person name="Aken S.V."/>
            <person name="Utterback T."/>
            <person name="Reidmuller S."/>
            <person name="Feldblyum T."/>
            <person name="Hsiao J."/>
            <person name="Zismann V."/>
            <person name="Iobst S."/>
            <person name="de Vazeille A.R."/>
            <person name="Buell C.R."/>
            <person name="Ying K."/>
            <person name="Li Y."/>
            <person name="Lu T."/>
            <person name="Huang Y."/>
            <person name="Zhao Q."/>
            <person name="Feng Q."/>
            <person name="Zhang L."/>
            <person name="Zhu J."/>
            <person name="Weng Q."/>
            <person name="Mu J."/>
            <person name="Lu Y."/>
            <person name="Fan D."/>
            <person name="Liu Y."/>
            <person name="Guan J."/>
            <person name="Zhang Y."/>
            <person name="Yu S."/>
            <person name="Liu X."/>
            <person name="Zhang Y."/>
            <person name="Hong G."/>
            <person name="Han B."/>
            <person name="Choisne N."/>
            <person name="Demange N."/>
            <person name="Orjeda G."/>
            <person name="Samain S."/>
            <person name="Cattolico L."/>
            <person name="Pelletier E."/>
            <person name="Couloux A."/>
            <person name="Segurens B."/>
            <person name="Wincker P."/>
            <person name="D'Hont A."/>
            <person name="Scarpelli C."/>
            <person name="Weissenbach J."/>
            <person name="Salanoubat M."/>
            <person name="Quetier F."/>
            <person name="Yu Y."/>
            <person name="Kim H.R."/>
            <person name="Rambo T."/>
            <person name="Currie J."/>
            <person name="Collura K."/>
            <person name="Luo M."/>
            <person name="Yang T."/>
            <person name="Ammiraju J.S.S."/>
            <person name="Engler F."/>
            <person name="Soderlund C."/>
            <person name="Wing R.A."/>
            <person name="Palmer L.E."/>
            <person name="de la Bastide M."/>
            <person name="Spiegel L."/>
            <person name="Nascimento L."/>
            <person name="Zutavern T."/>
            <person name="O'Shaughnessy A."/>
            <person name="Dike S."/>
            <person name="Dedhia N."/>
            <person name="Preston R."/>
            <person name="Balija V."/>
            <person name="McCombie W.R."/>
            <person name="Chow T."/>
            <person name="Chen H."/>
            <person name="Chung M."/>
            <person name="Chen C."/>
            <person name="Shaw J."/>
            <person name="Wu H."/>
            <person name="Hsiao K."/>
            <person name="Chao Y."/>
            <person name="Chu M."/>
            <person name="Cheng C."/>
            <person name="Hour A."/>
            <person name="Lee P."/>
            <person name="Lin S."/>
            <person name="Lin Y."/>
            <person name="Liou J."/>
            <person name="Liu S."/>
            <person name="Hsing Y."/>
            <person name="Raghuvanshi S."/>
            <person name="Mohanty A."/>
            <person name="Bharti A.K."/>
            <person name="Gaur A."/>
            <person name="Gupta V."/>
            <person name="Kumar D."/>
            <person name="Ravi V."/>
            <person name="Vij S."/>
            <person name="Kapur A."/>
            <person name="Khurana P."/>
            <person name="Khurana P."/>
            <person name="Khurana J.P."/>
            <person name="Tyagi A.K."/>
            <person name="Gaikwad K."/>
            <person name="Singh A."/>
            <person name="Dalal V."/>
            <person name="Srivastava S."/>
            <person name="Dixit A."/>
            <person name="Pal A.K."/>
            <person name="Ghazi I.A."/>
            <person name="Yadav M."/>
            <person name="Pandit A."/>
            <person name="Bhargava A."/>
            <person name="Sureshbabu K."/>
            <person name="Batra K."/>
            <person name="Sharma T.R."/>
            <person name="Mohapatra T."/>
            <person name="Singh N.K."/>
            <person name="Messing J."/>
            <person name="Nelson A.B."/>
            <person name="Fuks G."/>
            <person name="Kavchok S."/>
            <person name="Keizer G."/>
            <person name="Linton E."/>
            <person name="Llaca V."/>
            <person name="Song R."/>
            <person name="Tanyolac B."/>
            <person name="Young S."/>
            <person name="Ho-Il K."/>
            <person name="Hahn J.H."/>
            <person name="Sangsakoo G."/>
            <person name="Vanavichit A."/>
            <person name="de Mattos Luiz.A.T."/>
            <person name="Zimmer P.D."/>
            <person name="Malone G."/>
            <person name="Dellagostin O."/>
            <person name="de Oliveira A.C."/>
            <person name="Bevan M."/>
            <person name="Bancroft I."/>
            <person name="Minx P."/>
            <person name="Cordum H."/>
            <person name="Wilson R."/>
            <person name="Cheng Z."/>
            <person name="Jin W."/>
            <person name="Jiang J."/>
            <person name="Leong S.A."/>
            <person name="Iwama H."/>
            <person name="Gojobori T."/>
            <person name="Itoh T."/>
            <person name="Niimura Y."/>
            <person name="Fujii Y."/>
            <person name="Habara T."/>
            <person name="Sakai H."/>
            <person name="Sato Y."/>
            <person name="Wilson G."/>
            <person name="Kumar K."/>
            <person name="McCouch S."/>
            <person name="Juretic N."/>
            <person name="Hoen D."/>
            <person name="Wright S."/>
            <person name="Bruskiewich R."/>
            <person name="Bureau T."/>
            <person name="Miyao A."/>
            <person name="Hirochika H."/>
            <person name="Nishikawa T."/>
            <person name="Kadowaki K."/>
            <person name="Sugiura M."/>
            <person name="Burr B."/>
            <person name="Sasaki T."/>
        </authorList>
    </citation>
    <scope>NUCLEOTIDE SEQUENCE [LARGE SCALE GENOMIC DNA]</scope>
    <source>
        <strain evidence="4">cv. Nipponbare</strain>
    </source>
</reference>
<reference evidence="4" key="4">
    <citation type="journal article" date="2008" name="Nucleic Acids Res.">
        <title>The rice annotation project database (RAP-DB): 2008 update.</title>
        <authorList>
            <consortium name="The rice annotation project (RAP)"/>
        </authorList>
    </citation>
    <scope>GENOME REANNOTATION</scope>
    <source>
        <strain evidence="4">cv. Nipponbare</strain>
    </source>
</reference>
<dbReference type="InterPro" id="IPR006734">
    <property type="entry name" value="PLATZ"/>
</dbReference>
<gene>
    <name evidence="3" type="ORF">OsJ_28398</name>
    <name evidence="2" type="ORF">P0563F09.14</name>
</gene>
<dbReference type="HOGENOM" id="CLU_070437_0_0_1"/>
<name>Q6YW93_ORYSJ</name>
<sequence length="282" mass="32463">MPFEEAIGCLKAFEERIRKHSDNDGEQLLLTTHSIDGGVGRGHNKRFDKFKGEEITVVEEPILFDNNQEEDNSSNPLNLLADTSELFRNMDDDESPLWLNVLLRTIFWRKCDVHEQLENAHRAEESIFCINCLKTICPHCTHDEPSHQLLKVRRYIFRSVVRVKDMQNFGIDMSYIQTFKCNGHKVVHLRPIKRSEHHRPKAGTPHCTSCHCWLHNAPSLTCSLSCKKKAGISSDDFSGPEASTRVSRSRNHASNVNQKHPTNTKLRKKPRKQANPERAPFF</sequence>
<accession>Q6YW93</accession>
<accession>A3BW37</accession>
<protein>
    <recommendedName>
        <fullName evidence="5">B box-type domain-containing protein</fullName>
    </recommendedName>
</protein>
<evidence type="ECO:0008006" key="5">
    <source>
        <dbReference type="Google" id="ProtNLM"/>
    </source>
</evidence>
<dbReference type="PANTHER" id="PTHR31065:SF1">
    <property type="entry name" value="OS09G0116050 PROTEIN"/>
    <property type="match status" value="1"/>
</dbReference>
<reference evidence="2" key="1">
    <citation type="submission" date="2002-09" db="EMBL/GenBank/DDBJ databases">
        <title>Oryza sativa nipponbare(GA3) genomic DNA, chromosome 9, PAC clone:P0563F09.</title>
        <authorList>
            <person name="Sasaki T."/>
            <person name="Matsumoto T."/>
            <person name="Hattori M."/>
            <person name="Sakaki Y."/>
            <person name="Katayose Y."/>
        </authorList>
    </citation>
    <scope>NUCLEOTIDE SEQUENCE</scope>
</reference>
<feature type="compositionally biased region" description="Polar residues" evidence="1">
    <location>
        <begin position="252"/>
        <end position="264"/>
    </location>
</feature>
<dbReference type="Proteomes" id="UP000007752">
    <property type="component" value="Chromosome 9"/>
</dbReference>
<evidence type="ECO:0000313" key="2">
    <source>
        <dbReference type="EMBL" id="BAD17593.1"/>
    </source>
</evidence>
<organism evidence="3">
    <name type="scientific">Oryza sativa subsp. japonica</name>
    <name type="common">Rice</name>
    <dbReference type="NCBI Taxonomy" id="39947"/>
    <lineage>
        <taxon>Eukaryota</taxon>
        <taxon>Viridiplantae</taxon>
        <taxon>Streptophyta</taxon>
        <taxon>Embryophyta</taxon>
        <taxon>Tracheophyta</taxon>
        <taxon>Spermatophyta</taxon>
        <taxon>Magnoliopsida</taxon>
        <taxon>Liliopsida</taxon>
        <taxon>Poales</taxon>
        <taxon>Poaceae</taxon>
        <taxon>BOP clade</taxon>
        <taxon>Oryzoideae</taxon>
        <taxon>Oryzeae</taxon>
        <taxon>Oryzinae</taxon>
        <taxon>Oryza</taxon>
        <taxon>Oryza sativa</taxon>
    </lineage>
</organism>
<dbReference type="Proteomes" id="UP000000763">
    <property type="component" value="Chromosome 9"/>
</dbReference>
<evidence type="ECO:0000256" key="1">
    <source>
        <dbReference type="SAM" id="MobiDB-lite"/>
    </source>
</evidence>
<evidence type="ECO:0000313" key="3">
    <source>
        <dbReference type="EMBL" id="EAZ43776.1"/>
    </source>
</evidence>
<feature type="region of interest" description="Disordered" evidence="1">
    <location>
        <begin position="231"/>
        <end position="282"/>
    </location>
</feature>